<dbReference type="OrthoDB" id="1416536at2"/>
<reference evidence="1 2" key="1">
    <citation type="submission" date="2018-05" db="EMBL/GenBank/DDBJ databases">
        <title>Chitinophaga sp. K3CV102501T nov., isolated from isolated from a monsoon evergreen broad-leaved forest soil.</title>
        <authorList>
            <person name="Lv Y."/>
        </authorList>
    </citation>
    <scope>NUCLEOTIDE SEQUENCE [LARGE SCALE GENOMIC DNA]</scope>
    <source>
        <strain evidence="1 2">GDMCC 1.1325</strain>
    </source>
</reference>
<name>A0A365XRN3_9BACT</name>
<dbReference type="RefSeq" id="WP_113617437.1">
    <property type="nucleotide sequence ID" value="NZ_QFFJ01000002.1"/>
</dbReference>
<sequence length="310" mass="37061">MHVYNKVIQKIIDHYGYNQPFDLDQANRDFMEGYIFSFKNFKKNKYDFRLFISVLTNVMSNDSHHIAAKKLLFQGNPICWKYMERTALFFTMSQMADEYIDHIRDEFQYALYTERNNLLEILIGKSVDYLNMDEYKTSKEHKTQKVYPSTQLLHFLVEKWLGHNPVKERVLAFGKGYGIYQNLIDHWDDYSNLPTSYWNELCDHHLNSVGIQRGEKWEYEEFLGPGLIPMEFINLFKVRRKLGLDVPVISHPLFDTPMAVEPQIPTGYDQRFDVKYQLIMQTAKTQKQYTYTDIEHFIRQEYGDSGEFFY</sequence>
<comment type="caution">
    <text evidence="1">The sequence shown here is derived from an EMBL/GenBank/DDBJ whole genome shotgun (WGS) entry which is preliminary data.</text>
</comment>
<dbReference type="EMBL" id="QFFJ01000002">
    <property type="protein sequence ID" value="RBL88691.1"/>
    <property type="molecule type" value="Genomic_DNA"/>
</dbReference>
<keyword evidence="2" id="KW-1185">Reference proteome</keyword>
<dbReference type="Proteomes" id="UP000253410">
    <property type="component" value="Unassembled WGS sequence"/>
</dbReference>
<accession>A0A365XRN3</accession>
<gene>
    <name evidence="1" type="ORF">DF182_19175</name>
</gene>
<evidence type="ECO:0000313" key="1">
    <source>
        <dbReference type="EMBL" id="RBL88691.1"/>
    </source>
</evidence>
<proteinExistence type="predicted"/>
<organism evidence="1 2">
    <name type="scientific">Chitinophaga flava</name>
    <dbReference type="NCBI Taxonomy" id="2259036"/>
    <lineage>
        <taxon>Bacteria</taxon>
        <taxon>Pseudomonadati</taxon>
        <taxon>Bacteroidota</taxon>
        <taxon>Chitinophagia</taxon>
        <taxon>Chitinophagales</taxon>
        <taxon>Chitinophagaceae</taxon>
        <taxon>Chitinophaga</taxon>
    </lineage>
</organism>
<evidence type="ECO:0000313" key="2">
    <source>
        <dbReference type="Proteomes" id="UP000253410"/>
    </source>
</evidence>
<dbReference type="AlphaFoldDB" id="A0A365XRN3"/>
<protein>
    <submittedName>
        <fullName evidence="1">Uncharacterized protein</fullName>
    </submittedName>
</protein>